<dbReference type="SUPFAM" id="SSF50341">
    <property type="entry name" value="CheW-like"/>
    <property type="match status" value="1"/>
</dbReference>
<dbReference type="PRINTS" id="PR00344">
    <property type="entry name" value="BCTRLSENSOR"/>
</dbReference>
<dbReference type="EMBL" id="PVNL01000029">
    <property type="protein sequence ID" value="PRQ09257.1"/>
    <property type="molecule type" value="Genomic_DNA"/>
</dbReference>
<dbReference type="SUPFAM" id="SSF55874">
    <property type="entry name" value="ATPase domain of HSP90 chaperone/DNA topoisomerase II/histidine kinase"/>
    <property type="match status" value="1"/>
</dbReference>
<dbReference type="EC" id="2.7.13.3" evidence="2"/>
<dbReference type="InterPro" id="IPR036097">
    <property type="entry name" value="HisK_dim/P_sf"/>
</dbReference>
<feature type="domain" description="Histidine kinase" evidence="8">
    <location>
        <begin position="390"/>
        <end position="631"/>
    </location>
</feature>
<dbReference type="SUPFAM" id="SSF47226">
    <property type="entry name" value="Histidine-containing phosphotransfer domain, HPT domain"/>
    <property type="match status" value="1"/>
</dbReference>
<evidence type="ECO:0000259" key="10">
    <source>
        <dbReference type="PROSITE" id="PS50894"/>
    </source>
</evidence>
<reference evidence="11 12" key="1">
    <citation type="submission" date="2018-03" db="EMBL/GenBank/DDBJ databases">
        <title>Draft Genome Sequences of the Obligatory Marine Myxobacteria Enhygromyxa salina SWB007.</title>
        <authorList>
            <person name="Poehlein A."/>
            <person name="Moghaddam J.A."/>
            <person name="Harms H."/>
            <person name="Alanjari M."/>
            <person name="Koenig G.M."/>
            <person name="Daniel R."/>
            <person name="Schaeberle T.F."/>
        </authorList>
    </citation>
    <scope>NUCLEOTIDE SEQUENCE [LARGE SCALE GENOMIC DNA]</scope>
    <source>
        <strain evidence="11 12">SWB007</strain>
    </source>
</reference>
<feature type="compositionally biased region" description="Acidic residues" evidence="7">
    <location>
        <begin position="283"/>
        <end position="293"/>
    </location>
</feature>
<keyword evidence="3 6" id="KW-0597">Phosphoprotein</keyword>
<dbReference type="Pfam" id="PF02518">
    <property type="entry name" value="HATPase_c"/>
    <property type="match status" value="1"/>
</dbReference>
<dbReference type="Gene3D" id="2.30.30.40">
    <property type="entry name" value="SH3 Domains"/>
    <property type="match status" value="1"/>
</dbReference>
<keyword evidence="5" id="KW-0418">Kinase</keyword>
<dbReference type="Pfam" id="PF02895">
    <property type="entry name" value="H-kinase_dim"/>
    <property type="match status" value="1"/>
</dbReference>
<organism evidence="11 12">
    <name type="scientific">Enhygromyxa salina</name>
    <dbReference type="NCBI Taxonomy" id="215803"/>
    <lineage>
        <taxon>Bacteria</taxon>
        <taxon>Pseudomonadati</taxon>
        <taxon>Myxococcota</taxon>
        <taxon>Polyangia</taxon>
        <taxon>Nannocystales</taxon>
        <taxon>Nannocystaceae</taxon>
        <taxon>Enhygromyxa</taxon>
    </lineage>
</organism>
<dbReference type="SMART" id="SM00073">
    <property type="entry name" value="HPT"/>
    <property type="match status" value="1"/>
</dbReference>
<evidence type="ECO:0000313" key="12">
    <source>
        <dbReference type="Proteomes" id="UP000238823"/>
    </source>
</evidence>
<dbReference type="SMART" id="SM00387">
    <property type="entry name" value="HATPase_c"/>
    <property type="match status" value="1"/>
</dbReference>
<dbReference type="Gene3D" id="1.20.120.160">
    <property type="entry name" value="HPT domain"/>
    <property type="match status" value="1"/>
</dbReference>
<dbReference type="Proteomes" id="UP000238823">
    <property type="component" value="Unassembled WGS sequence"/>
</dbReference>
<feature type="domain" description="HPt" evidence="10">
    <location>
        <begin position="1"/>
        <end position="105"/>
    </location>
</feature>
<dbReference type="InterPro" id="IPR036061">
    <property type="entry name" value="CheW-like_dom_sf"/>
</dbReference>
<feature type="modified residue" description="Phosphohistidine" evidence="6">
    <location>
        <position position="48"/>
    </location>
</feature>
<dbReference type="CDD" id="cd00731">
    <property type="entry name" value="CheA_reg"/>
    <property type="match status" value="1"/>
</dbReference>
<dbReference type="OrthoDB" id="9803176at2"/>
<evidence type="ECO:0000256" key="5">
    <source>
        <dbReference type="ARBA" id="ARBA00022777"/>
    </source>
</evidence>
<evidence type="ECO:0000259" key="8">
    <source>
        <dbReference type="PROSITE" id="PS50109"/>
    </source>
</evidence>
<dbReference type="InterPro" id="IPR008207">
    <property type="entry name" value="Sig_transdc_His_kin_Hpt_dom"/>
</dbReference>
<comment type="caution">
    <text evidence="11">The sequence shown here is derived from an EMBL/GenBank/DDBJ whole genome shotgun (WGS) entry which is preliminary data.</text>
</comment>
<dbReference type="SMART" id="SM00260">
    <property type="entry name" value="CheW"/>
    <property type="match status" value="1"/>
</dbReference>
<gene>
    <name evidence="11" type="primary">cheA_2</name>
    <name evidence="11" type="ORF">ENSA7_09480</name>
</gene>
<dbReference type="AlphaFoldDB" id="A0A2S9YVY2"/>
<dbReference type="Pfam" id="PF01584">
    <property type="entry name" value="CheW"/>
    <property type="match status" value="1"/>
</dbReference>
<dbReference type="GO" id="GO:0006935">
    <property type="term" value="P:chemotaxis"/>
    <property type="evidence" value="ECO:0007669"/>
    <property type="project" value="InterPro"/>
</dbReference>
<evidence type="ECO:0000256" key="6">
    <source>
        <dbReference type="PROSITE-ProRule" id="PRU00110"/>
    </source>
</evidence>
<dbReference type="PROSITE" id="PS50894">
    <property type="entry name" value="HPT"/>
    <property type="match status" value="1"/>
</dbReference>
<protein>
    <recommendedName>
        <fullName evidence="2">histidine kinase</fullName>
        <ecNumber evidence="2">2.7.13.3</ecNumber>
    </recommendedName>
</protein>
<evidence type="ECO:0000259" key="9">
    <source>
        <dbReference type="PROSITE" id="PS50851"/>
    </source>
</evidence>
<comment type="catalytic activity">
    <reaction evidence="1">
        <text>ATP + protein L-histidine = ADP + protein N-phospho-L-histidine.</text>
        <dbReference type="EC" id="2.7.13.3"/>
    </reaction>
</comment>
<dbReference type="PROSITE" id="PS50851">
    <property type="entry name" value="CHEW"/>
    <property type="match status" value="1"/>
</dbReference>
<dbReference type="InterPro" id="IPR037006">
    <property type="entry name" value="CheA-like_homodim_sf"/>
</dbReference>
<evidence type="ECO:0000256" key="2">
    <source>
        <dbReference type="ARBA" id="ARBA00012438"/>
    </source>
</evidence>
<name>A0A2S9YVY2_9BACT</name>
<sequence length="813" mass="87547">MSDSPEFVSEAQEIIETFSRQLLEIEGQIKDGDDYDPDLLNGSFRSVHTLKGLSSLSGVNEIVDLSHELETTLDALRLGKLPLNHGALDLMFESVELFQQLLASAVHPGAVNVVDVRPFLTRLAALSERPEPVDENPLSWLDDSILSVLTEYEEHRLRENVRLSRRIFRVHASFDLMAIDVGIEALKSKLKTHGEVITYLPSADGSSDDRIELDILVGSKQSLTVIAEGIGEEGVIVEALGTGERIVISKTTPQARASAPEPEPEPEPQPAPRPRAKVRVEAVDEDEFPEQDEVYGASPAAMMGPPSTPARSASAPDGAASRPAARPSASGGGGQGGGGGGQDGGGGRRPGPEGGRGPDDIHDEGGEQASLKSLSQTVRVDLRRLDHLMNLVGELALVHANLAATVDRMQRSETPVEQAREFQDQLRVMNRRLGLLQQGILEVRMVPLGQVFDKLARVVRNMSRESAKDVRLAISGAETELDKLIVEELSDPLMHMIRNAIDHGIEKPAERVAVGKPRAGRVSLSAYQKGNRVVIEMTDDGQGMDWRFIRDKAIDKGVLTRDEARDINASQAINLIFTPGFSTREAATEVSGRGFGMDVVKTNISRLSGMIDVASEPGRGSRFRITLPVTLAIIQALVIETAGQTFCIPLNSVLESIMVQTDEIQTIEGHEVVSVRGRTLPLVHLSRVFDLEPDGREADRRMFYDRLYVVVVGLAQHRVGLVVDELLGQQDVVIKPIGKALRQVPGIAGATELGDNRTVLLLDVGTLVGEAVGGVEAAVAGIGSGGASEGIGVFSTMSVGRGKEHGGWGDHGY</sequence>
<dbReference type="GO" id="GO:0005737">
    <property type="term" value="C:cytoplasm"/>
    <property type="evidence" value="ECO:0007669"/>
    <property type="project" value="InterPro"/>
</dbReference>
<dbReference type="Gene3D" id="1.10.287.560">
    <property type="entry name" value="Histidine kinase CheA-like, homodimeric domain"/>
    <property type="match status" value="1"/>
</dbReference>
<dbReference type="Gene3D" id="3.30.565.10">
    <property type="entry name" value="Histidine kinase-like ATPase, C-terminal domain"/>
    <property type="match status" value="1"/>
</dbReference>
<dbReference type="InterPro" id="IPR003594">
    <property type="entry name" value="HATPase_dom"/>
</dbReference>
<proteinExistence type="predicted"/>
<dbReference type="InterPro" id="IPR051315">
    <property type="entry name" value="Bact_Chemotaxis_CheA"/>
</dbReference>
<dbReference type="PROSITE" id="PS50109">
    <property type="entry name" value="HIS_KIN"/>
    <property type="match status" value="1"/>
</dbReference>
<dbReference type="PANTHER" id="PTHR43395">
    <property type="entry name" value="SENSOR HISTIDINE KINASE CHEA"/>
    <property type="match status" value="1"/>
</dbReference>
<feature type="compositionally biased region" description="Low complexity" evidence="7">
    <location>
        <begin position="309"/>
        <end position="329"/>
    </location>
</feature>
<evidence type="ECO:0000256" key="7">
    <source>
        <dbReference type="SAM" id="MobiDB-lite"/>
    </source>
</evidence>
<dbReference type="CDD" id="cd00088">
    <property type="entry name" value="HPT"/>
    <property type="match status" value="1"/>
</dbReference>
<dbReference type="CDD" id="cd16916">
    <property type="entry name" value="HATPase_CheA-like"/>
    <property type="match status" value="1"/>
</dbReference>
<dbReference type="GO" id="GO:0000155">
    <property type="term" value="F:phosphorelay sensor kinase activity"/>
    <property type="evidence" value="ECO:0007669"/>
    <property type="project" value="InterPro"/>
</dbReference>
<evidence type="ECO:0000313" key="11">
    <source>
        <dbReference type="EMBL" id="PRQ09257.1"/>
    </source>
</evidence>
<feature type="region of interest" description="Disordered" evidence="7">
    <location>
        <begin position="252"/>
        <end position="372"/>
    </location>
</feature>
<dbReference type="InterPro" id="IPR004358">
    <property type="entry name" value="Sig_transdc_His_kin-like_C"/>
</dbReference>
<dbReference type="InterPro" id="IPR002545">
    <property type="entry name" value="CheW-lke_dom"/>
</dbReference>
<keyword evidence="4 11" id="KW-0808">Transferase</keyword>
<dbReference type="InterPro" id="IPR005467">
    <property type="entry name" value="His_kinase_dom"/>
</dbReference>
<dbReference type="SMART" id="SM01231">
    <property type="entry name" value="H-kinase_dim"/>
    <property type="match status" value="1"/>
</dbReference>
<feature type="domain" description="CheW-like" evidence="9">
    <location>
        <begin position="633"/>
        <end position="773"/>
    </location>
</feature>
<dbReference type="InterPro" id="IPR036641">
    <property type="entry name" value="HPT_dom_sf"/>
</dbReference>
<accession>A0A2S9YVY2</accession>
<dbReference type="FunFam" id="3.30.565.10:FF:000016">
    <property type="entry name" value="Chemotaxis protein CheA, putative"/>
    <property type="match status" value="1"/>
</dbReference>
<evidence type="ECO:0000256" key="3">
    <source>
        <dbReference type="ARBA" id="ARBA00022553"/>
    </source>
</evidence>
<evidence type="ECO:0000256" key="1">
    <source>
        <dbReference type="ARBA" id="ARBA00000085"/>
    </source>
</evidence>
<dbReference type="SUPFAM" id="SSF47384">
    <property type="entry name" value="Homodimeric domain of signal transducing histidine kinase"/>
    <property type="match status" value="1"/>
</dbReference>
<dbReference type="InterPro" id="IPR004105">
    <property type="entry name" value="CheA-like_dim"/>
</dbReference>
<evidence type="ECO:0000256" key="4">
    <source>
        <dbReference type="ARBA" id="ARBA00022679"/>
    </source>
</evidence>
<feature type="compositionally biased region" description="Gly residues" evidence="7">
    <location>
        <begin position="330"/>
        <end position="355"/>
    </location>
</feature>
<dbReference type="InterPro" id="IPR036890">
    <property type="entry name" value="HATPase_C_sf"/>
</dbReference>
<dbReference type="RefSeq" id="WP_106088007.1">
    <property type="nucleotide sequence ID" value="NZ_PVNL01000029.1"/>
</dbReference>
<feature type="compositionally biased region" description="Basic and acidic residues" evidence="7">
    <location>
        <begin position="356"/>
        <end position="365"/>
    </location>
</feature>
<dbReference type="PANTHER" id="PTHR43395:SF1">
    <property type="entry name" value="CHEMOTAXIS PROTEIN CHEA"/>
    <property type="match status" value="1"/>
</dbReference>
<dbReference type="Pfam" id="PF01627">
    <property type="entry name" value="Hpt"/>
    <property type="match status" value="1"/>
</dbReference>